<organism evidence="1 2">
    <name type="scientific">Nonomuraea monospora</name>
    <dbReference type="NCBI Taxonomy" id="568818"/>
    <lineage>
        <taxon>Bacteria</taxon>
        <taxon>Bacillati</taxon>
        <taxon>Actinomycetota</taxon>
        <taxon>Actinomycetes</taxon>
        <taxon>Streptosporangiales</taxon>
        <taxon>Streptosporangiaceae</taxon>
        <taxon>Nonomuraea</taxon>
    </lineage>
</organism>
<protein>
    <recommendedName>
        <fullName evidence="3">Tetratricopeptide repeat protein</fullName>
    </recommendedName>
</protein>
<evidence type="ECO:0008006" key="3">
    <source>
        <dbReference type="Google" id="ProtNLM"/>
    </source>
</evidence>
<dbReference type="Gene3D" id="1.25.40.10">
    <property type="entry name" value="Tetratricopeptide repeat domain"/>
    <property type="match status" value="1"/>
</dbReference>
<sequence>MSQISSPTESGWSASRVAASASASAARSSSVKYGAAIAREASDEAVAHLREALAVARDDGHQHNEAWCLNCMGVALRRMGRYEEALAREGIAAVLDETDPAAAAGQAVLRELTPPG</sequence>
<dbReference type="Proteomes" id="UP001499843">
    <property type="component" value="Unassembled WGS sequence"/>
</dbReference>
<dbReference type="InterPro" id="IPR011990">
    <property type="entry name" value="TPR-like_helical_dom_sf"/>
</dbReference>
<name>A0ABN3CG25_9ACTN</name>
<dbReference type="SUPFAM" id="SSF48452">
    <property type="entry name" value="TPR-like"/>
    <property type="match status" value="1"/>
</dbReference>
<keyword evidence="2" id="KW-1185">Reference proteome</keyword>
<evidence type="ECO:0000313" key="1">
    <source>
        <dbReference type="EMBL" id="GAA2208367.1"/>
    </source>
</evidence>
<evidence type="ECO:0000313" key="2">
    <source>
        <dbReference type="Proteomes" id="UP001499843"/>
    </source>
</evidence>
<dbReference type="EMBL" id="BAAAQX010000008">
    <property type="protein sequence ID" value="GAA2208367.1"/>
    <property type="molecule type" value="Genomic_DNA"/>
</dbReference>
<reference evidence="1 2" key="1">
    <citation type="journal article" date="2019" name="Int. J. Syst. Evol. Microbiol.">
        <title>The Global Catalogue of Microorganisms (GCM) 10K type strain sequencing project: providing services to taxonomists for standard genome sequencing and annotation.</title>
        <authorList>
            <consortium name="The Broad Institute Genomics Platform"/>
            <consortium name="The Broad Institute Genome Sequencing Center for Infectious Disease"/>
            <person name="Wu L."/>
            <person name="Ma J."/>
        </authorList>
    </citation>
    <scope>NUCLEOTIDE SEQUENCE [LARGE SCALE GENOMIC DNA]</scope>
    <source>
        <strain evidence="1 2">JCM 16114</strain>
    </source>
</reference>
<gene>
    <name evidence="1" type="ORF">GCM10009850_038250</name>
</gene>
<dbReference type="Pfam" id="PF13424">
    <property type="entry name" value="TPR_12"/>
    <property type="match status" value="1"/>
</dbReference>
<comment type="caution">
    <text evidence="1">The sequence shown here is derived from an EMBL/GenBank/DDBJ whole genome shotgun (WGS) entry which is preliminary data.</text>
</comment>
<accession>A0ABN3CG25</accession>
<proteinExistence type="predicted"/>